<protein>
    <recommendedName>
        <fullName evidence="3">NAD(P)-binding domain-containing protein</fullName>
    </recommendedName>
</protein>
<accession>A0A9P5HKX4</accession>
<dbReference type="EMBL" id="JAANBB010000044">
    <property type="protein sequence ID" value="KAF7553548.1"/>
    <property type="molecule type" value="Genomic_DNA"/>
</dbReference>
<dbReference type="Gene3D" id="3.40.50.720">
    <property type="entry name" value="NAD(P)-binding Rossmann-like Domain"/>
    <property type="match status" value="1"/>
</dbReference>
<dbReference type="AlphaFoldDB" id="A0A9P5HKX4"/>
<evidence type="ECO:0000313" key="1">
    <source>
        <dbReference type="EMBL" id="KAF7553548.1"/>
    </source>
</evidence>
<proteinExistence type="predicted"/>
<dbReference type="Proteomes" id="UP000722485">
    <property type="component" value="Unassembled WGS sequence"/>
</dbReference>
<comment type="caution">
    <text evidence="1">The sequence shown here is derived from an EMBL/GenBank/DDBJ whole genome shotgun (WGS) entry which is preliminary data.</text>
</comment>
<dbReference type="PANTHER" id="PTHR14097">
    <property type="entry name" value="OXIDOREDUCTASE HTATIP2"/>
    <property type="match status" value="1"/>
</dbReference>
<evidence type="ECO:0000313" key="2">
    <source>
        <dbReference type="Proteomes" id="UP000722485"/>
    </source>
</evidence>
<sequence length="241" mass="26396">MKVLIVGASGMIGGEILLQCLTHPSISTVVAFVRRELPAAVSENPKLQCVVIKDFSVWPEELLQAHTDAAGMIWAMGSYNGSVTADLEYPSAFQENMAQVLEKNPTGSQFRFVQLSGKFVRQNQEQKLWFLEKPRKIKGLLETKTLEVAKSHAAIWKGFIVKPGGVVAKTIMGNGVVGVMTSMGAAMGENWSVRIDELGAFMTYLAIDGEGEDPLIENARIVRRGRELLKLQKKASESSQS</sequence>
<dbReference type="InterPro" id="IPR036291">
    <property type="entry name" value="NAD(P)-bd_dom_sf"/>
</dbReference>
<keyword evidence="2" id="KW-1185">Reference proteome</keyword>
<dbReference type="SUPFAM" id="SSF51735">
    <property type="entry name" value="NAD(P)-binding Rossmann-fold domains"/>
    <property type="match status" value="1"/>
</dbReference>
<name>A0A9P5HKX4_9HYPO</name>
<dbReference type="OrthoDB" id="4161186at2759"/>
<evidence type="ECO:0008006" key="3">
    <source>
        <dbReference type="Google" id="ProtNLM"/>
    </source>
</evidence>
<organism evidence="1 2">
    <name type="scientific">Cylindrodendrum hubeiense</name>
    <dbReference type="NCBI Taxonomy" id="595255"/>
    <lineage>
        <taxon>Eukaryota</taxon>
        <taxon>Fungi</taxon>
        <taxon>Dikarya</taxon>
        <taxon>Ascomycota</taxon>
        <taxon>Pezizomycotina</taxon>
        <taxon>Sordariomycetes</taxon>
        <taxon>Hypocreomycetidae</taxon>
        <taxon>Hypocreales</taxon>
        <taxon>Nectriaceae</taxon>
        <taxon>Cylindrodendrum</taxon>
    </lineage>
</organism>
<gene>
    <name evidence="1" type="ORF">G7Z17_g3568</name>
</gene>
<dbReference type="PANTHER" id="PTHR14097:SF9">
    <property type="entry name" value="EPIMERASE, PUTATIVE (AFU_ORTHOLOGUE AFUA_8G07320)-RELATED"/>
    <property type="match status" value="1"/>
</dbReference>
<reference evidence="1" key="1">
    <citation type="submission" date="2020-03" db="EMBL/GenBank/DDBJ databases">
        <title>Draft Genome Sequence of Cylindrodendrum hubeiense.</title>
        <authorList>
            <person name="Buettner E."/>
            <person name="Kellner H."/>
        </authorList>
    </citation>
    <scope>NUCLEOTIDE SEQUENCE</scope>
    <source>
        <strain evidence="1">IHI 201604</strain>
    </source>
</reference>